<feature type="binding site" evidence="3">
    <location>
        <position position="298"/>
    </location>
    <ligand>
        <name>CTP</name>
        <dbReference type="ChEBI" id="CHEBI:37563"/>
    </ligand>
</feature>
<dbReference type="RefSeq" id="WP_348641251.1">
    <property type="nucleotide sequence ID" value="NZ_JACHIP010000002.1"/>
</dbReference>
<feature type="region of interest" description="Phosphopantothenate--cysteine ligase" evidence="3">
    <location>
        <begin position="210"/>
        <end position="427"/>
    </location>
</feature>
<dbReference type="Gene3D" id="3.40.50.1950">
    <property type="entry name" value="Flavin prenyltransferase-like"/>
    <property type="match status" value="1"/>
</dbReference>
<feature type="binding site" evidence="3">
    <location>
        <position position="358"/>
    </location>
    <ligand>
        <name>CTP</name>
        <dbReference type="ChEBI" id="CHEBI:37563"/>
    </ligand>
</feature>
<comment type="cofactor">
    <cofactor evidence="3">
        <name>Mg(2+)</name>
        <dbReference type="ChEBI" id="CHEBI:18420"/>
    </cofactor>
</comment>
<dbReference type="GO" id="GO:0071513">
    <property type="term" value="C:phosphopantothenoylcysteine decarboxylase complex"/>
    <property type="evidence" value="ECO:0007669"/>
    <property type="project" value="TreeGrafter"/>
</dbReference>
<dbReference type="Pfam" id="PF04127">
    <property type="entry name" value="DFP"/>
    <property type="match status" value="1"/>
</dbReference>
<dbReference type="NCBIfam" id="TIGR00521">
    <property type="entry name" value="coaBC_dfp"/>
    <property type="match status" value="1"/>
</dbReference>
<keyword evidence="1 3" id="KW-0210">Decarboxylase</keyword>
<dbReference type="PANTHER" id="PTHR14359:SF6">
    <property type="entry name" value="PHOSPHOPANTOTHENOYLCYSTEINE DECARBOXYLASE"/>
    <property type="match status" value="1"/>
</dbReference>
<evidence type="ECO:0000259" key="5">
    <source>
        <dbReference type="Pfam" id="PF02441"/>
    </source>
</evidence>
<organism evidence="7 8">
    <name type="scientific">Granulicella aggregans</name>
    <dbReference type="NCBI Taxonomy" id="474949"/>
    <lineage>
        <taxon>Bacteria</taxon>
        <taxon>Pseudomonadati</taxon>
        <taxon>Acidobacteriota</taxon>
        <taxon>Terriglobia</taxon>
        <taxon>Terriglobales</taxon>
        <taxon>Acidobacteriaceae</taxon>
        <taxon>Granulicella</taxon>
    </lineage>
</organism>
<evidence type="ECO:0000256" key="3">
    <source>
        <dbReference type="HAMAP-Rule" id="MF_02225"/>
    </source>
</evidence>
<dbReference type="EC" id="4.1.1.36" evidence="3"/>
<dbReference type="PANTHER" id="PTHR14359">
    <property type="entry name" value="HOMO-OLIGOMERIC FLAVIN CONTAINING CYS DECARBOXYLASE FAMILY"/>
    <property type="match status" value="1"/>
</dbReference>
<dbReference type="Pfam" id="PF02441">
    <property type="entry name" value="Flavoprotein"/>
    <property type="match status" value="1"/>
</dbReference>
<dbReference type="HAMAP" id="MF_02225">
    <property type="entry name" value="CoaBC"/>
    <property type="match status" value="1"/>
</dbReference>
<dbReference type="EC" id="6.3.2.5" evidence="3"/>
<dbReference type="GO" id="GO:0046872">
    <property type="term" value="F:metal ion binding"/>
    <property type="evidence" value="ECO:0007669"/>
    <property type="project" value="UniProtKB-KW"/>
</dbReference>
<comment type="similarity">
    <text evidence="3 4">In the C-terminal section; belongs to the PPC synthetase family.</text>
</comment>
<keyword evidence="3" id="KW-0460">Magnesium</keyword>
<name>A0A7W7ZAR3_9BACT</name>
<feature type="region of interest" description="Phosphopantothenoylcysteine decarboxylase" evidence="3">
    <location>
        <begin position="1"/>
        <end position="209"/>
    </location>
</feature>
<dbReference type="GO" id="GO:0004632">
    <property type="term" value="F:phosphopantothenate--cysteine ligase activity"/>
    <property type="evidence" value="ECO:0007669"/>
    <property type="project" value="UniProtKB-UniRule"/>
</dbReference>
<dbReference type="GO" id="GO:0010181">
    <property type="term" value="F:FMN binding"/>
    <property type="evidence" value="ECO:0007669"/>
    <property type="project" value="UniProtKB-UniRule"/>
</dbReference>
<dbReference type="EMBL" id="JACHIP010000002">
    <property type="protein sequence ID" value="MBB5056454.1"/>
    <property type="molecule type" value="Genomic_DNA"/>
</dbReference>
<reference evidence="7 8" key="1">
    <citation type="submission" date="2020-08" db="EMBL/GenBank/DDBJ databases">
        <title>Genomic Encyclopedia of Type Strains, Phase IV (KMG-V): Genome sequencing to study the core and pangenomes of soil and plant-associated prokaryotes.</title>
        <authorList>
            <person name="Whitman W."/>
        </authorList>
    </citation>
    <scope>NUCLEOTIDE SEQUENCE [LARGE SCALE GENOMIC DNA]</scope>
    <source>
        <strain evidence="7 8">M8UP14</strain>
    </source>
</reference>
<dbReference type="UniPathway" id="UPA00241">
    <property type="reaction ID" value="UER00353"/>
</dbReference>
<proteinExistence type="inferred from homology"/>
<keyword evidence="3" id="KW-0479">Metal-binding</keyword>
<keyword evidence="3 4" id="KW-0436">Ligase</keyword>
<keyword evidence="2 3" id="KW-0456">Lyase</keyword>
<gene>
    <name evidence="3" type="primary">coaBC</name>
    <name evidence="7" type="ORF">HDF16_001139</name>
</gene>
<feature type="active site" description="Proton donor" evidence="3">
    <location>
        <position position="177"/>
    </location>
</feature>
<dbReference type="InterPro" id="IPR035929">
    <property type="entry name" value="CoaB-like_sf"/>
</dbReference>
<evidence type="ECO:0000256" key="2">
    <source>
        <dbReference type="ARBA" id="ARBA00023239"/>
    </source>
</evidence>
<comment type="caution">
    <text evidence="3">Lacks conserved residue(s) required for the propagation of feature annotation.</text>
</comment>
<evidence type="ECO:0000313" key="8">
    <source>
        <dbReference type="Proteomes" id="UP000540989"/>
    </source>
</evidence>
<dbReference type="GO" id="GO:0015937">
    <property type="term" value="P:coenzyme A biosynthetic process"/>
    <property type="evidence" value="ECO:0007669"/>
    <property type="project" value="UniProtKB-UniRule"/>
</dbReference>
<dbReference type="SUPFAM" id="SSF102645">
    <property type="entry name" value="CoaB-like"/>
    <property type="match status" value="1"/>
</dbReference>
<comment type="function">
    <text evidence="3">Catalyzes two sequential steps in the biosynthesis of coenzyme A. In the first step cysteine is conjugated to 4'-phosphopantothenate to form 4-phosphopantothenoylcysteine. In the second step the latter compound is decarboxylated to form 4'-phosphopantotheine.</text>
</comment>
<evidence type="ECO:0000259" key="6">
    <source>
        <dbReference type="Pfam" id="PF04127"/>
    </source>
</evidence>
<keyword evidence="8" id="KW-1185">Reference proteome</keyword>
<comment type="similarity">
    <text evidence="3 4">In the N-terminal section; belongs to the HFCD (homo-oligomeric flavin containing Cys decarboxylase) superfamily.</text>
</comment>
<comment type="cofactor">
    <cofactor evidence="3">
        <name>FMN</name>
        <dbReference type="ChEBI" id="CHEBI:58210"/>
    </cofactor>
    <text evidence="3">Binds 1 FMN per subunit.</text>
</comment>
<dbReference type="InterPro" id="IPR007085">
    <property type="entry name" value="DNA/pantothenate-metab_flavo_C"/>
</dbReference>
<dbReference type="InterPro" id="IPR036551">
    <property type="entry name" value="Flavin_trans-like"/>
</dbReference>
<comment type="pathway">
    <text evidence="3 4">Cofactor biosynthesis; coenzyme A biosynthesis; CoA from (R)-pantothenate: step 3/5.</text>
</comment>
<keyword evidence="3" id="KW-0511">Multifunctional enzyme</keyword>
<dbReference type="SUPFAM" id="SSF52507">
    <property type="entry name" value="Homo-oligomeric flavin-containing Cys decarboxylases, HFCD"/>
    <property type="match status" value="1"/>
</dbReference>
<sequence length="427" mass="44566">MSDKPQIGVLSAPRRKVTVGVTGGIAAYKALDLVRALQKERLDPHVVLTKSAEKFVTPLTFAAITGHKVITSLWAKPGLAAEALDSTLDSAIEHIAEAQTTELLIVAPATANTLAKFARGVANDFLSTLYLATKAPVLLAPAMNVNMWEHPATQANVRLLEERGATIIAPGSGYLACGMTGSGRLAETPCLVHAVLKALNQRDDLAGETILITAGGTREAIDPVRFLGNRSSGKMGYALARAGYERGARVILISAPTALAAPAGCEVVPVTSASEMHAAVMQYLPRATAVIGAAAVSDFRPLTAATEKLRRSGPLTLELEPTEDILAEVGRRRARGTLLIAFAAETDSENAIANGREKLLRKGADAIVVNDVSLPGLGFDSESNAATLLTQEGVTGLLPMSKGALAGHILDEVIRLRAAASAQLSAV</sequence>
<keyword evidence="3 4" id="KW-0288">FMN</keyword>
<evidence type="ECO:0000313" key="7">
    <source>
        <dbReference type="EMBL" id="MBB5056454.1"/>
    </source>
</evidence>
<comment type="catalytic activity">
    <reaction evidence="3 4">
        <text>N-[(R)-4-phosphopantothenoyl]-L-cysteine + H(+) = (R)-4'-phosphopantetheine + CO2</text>
        <dbReference type="Rhea" id="RHEA:16793"/>
        <dbReference type="ChEBI" id="CHEBI:15378"/>
        <dbReference type="ChEBI" id="CHEBI:16526"/>
        <dbReference type="ChEBI" id="CHEBI:59458"/>
        <dbReference type="ChEBI" id="CHEBI:61723"/>
        <dbReference type="EC" id="4.1.1.36"/>
    </reaction>
</comment>
<dbReference type="InterPro" id="IPR005252">
    <property type="entry name" value="CoaBC"/>
</dbReference>
<comment type="pathway">
    <text evidence="3 4">Cofactor biosynthesis; coenzyme A biosynthesis; CoA from (R)-pantothenate: step 2/5.</text>
</comment>
<comment type="catalytic activity">
    <reaction evidence="3 4">
        <text>(R)-4'-phosphopantothenate + L-cysteine + CTP = N-[(R)-4-phosphopantothenoyl]-L-cysteine + CMP + diphosphate + H(+)</text>
        <dbReference type="Rhea" id="RHEA:19397"/>
        <dbReference type="ChEBI" id="CHEBI:10986"/>
        <dbReference type="ChEBI" id="CHEBI:15378"/>
        <dbReference type="ChEBI" id="CHEBI:33019"/>
        <dbReference type="ChEBI" id="CHEBI:35235"/>
        <dbReference type="ChEBI" id="CHEBI:37563"/>
        <dbReference type="ChEBI" id="CHEBI:59458"/>
        <dbReference type="ChEBI" id="CHEBI:60377"/>
        <dbReference type="EC" id="6.3.2.5"/>
    </reaction>
</comment>
<feature type="binding site" evidence="3">
    <location>
        <position position="362"/>
    </location>
    <ligand>
        <name>CTP</name>
        <dbReference type="ChEBI" id="CHEBI:37563"/>
    </ligand>
</feature>
<comment type="caution">
    <text evidence="7">The sequence shown here is derived from an EMBL/GenBank/DDBJ whole genome shotgun (WGS) entry which is preliminary data.</text>
</comment>
<dbReference type="InterPro" id="IPR003382">
    <property type="entry name" value="Flavoprotein"/>
</dbReference>
<evidence type="ECO:0000256" key="4">
    <source>
        <dbReference type="RuleBase" id="RU364078"/>
    </source>
</evidence>
<protein>
    <recommendedName>
        <fullName evidence="3">Coenzyme A biosynthesis bifunctional protein CoaBC</fullName>
    </recommendedName>
    <alternativeName>
        <fullName evidence="3">DNA/pantothenate metabolism flavoprotein</fullName>
    </alternativeName>
    <alternativeName>
        <fullName evidence="3">Phosphopantothenoylcysteine synthetase/decarboxylase</fullName>
        <shortName evidence="3">PPCS-PPCDC</shortName>
    </alternativeName>
    <domain>
        <recommendedName>
            <fullName evidence="3">Phosphopantothenoylcysteine decarboxylase</fullName>
            <shortName evidence="3">PPC decarboxylase</shortName>
            <shortName evidence="3">PPC-DC</shortName>
            <ecNumber evidence="3">4.1.1.36</ecNumber>
        </recommendedName>
        <alternativeName>
            <fullName evidence="3">CoaC</fullName>
        </alternativeName>
    </domain>
    <domain>
        <recommendedName>
            <fullName evidence="3">Phosphopantothenate--cysteine ligase</fullName>
            <ecNumber evidence="3">6.3.2.5</ecNumber>
        </recommendedName>
        <alternativeName>
            <fullName evidence="3">CoaB</fullName>
        </alternativeName>
        <alternativeName>
            <fullName evidence="3">Phosphopantothenoylcysteine synthetase</fullName>
            <shortName evidence="3">PPC synthetase</shortName>
            <shortName evidence="3">PPC-S</shortName>
        </alternativeName>
    </domain>
</protein>
<comment type="function">
    <text evidence="4">Catalyzes two steps in the biosynthesis of coenzyme A. In the first step cysteine is conjugated to 4'-phosphopantothenate to form 4-phosphopantothenoylcysteine, in the latter compound is decarboxylated to form 4'-phosphopantotheine.</text>
</comment>
<dbReference type="Proteomes" id="UP000540989">
    <property type="component" value="Unassembled WGS sequence"/>
</dbReference>
<keyword evidence="3 4" id="KW-0285">Flavoprotein</keyword>
<dbReference type="AlphaFoldDB" id="A0A7W7ZAR3"/>
<evidence type="ECO:0000256" key="1">
    <source>
        <dbReference type="ARBA" id="ARBA00022793"/>
    </source>
</evidence>
<feature type="binding site" evidence="3">
    <location>
        <position position="342"/>
    </location>
    <ligand>
        <name>CTP</name>
        <dbReference type="ChEBI" id="CHEBI:37563"/>
    </ligand>
</feature>
<feature type="binding site" evidence="3">
    <location>
        <position position="308"/>
    </location>
    <ligand>
        <name>CTP</name>
        <dbReference type="ChEBI" id="CHEBI:37563"/>
    </ligand>
</feature>
<accession>A0A7W7ZAR3</accession>
<feature type="domain" description="DNA/pantothenate metabolism flavoprotein C-terminal" evidence="6">
    <location>
        <begin position="205"/>
        <end position="415"/>
    </location>
</feature>
<dbReference type="GO" id="GO:0015941">
    <property type="term" value="P:pantothenate catabolic process"/>
    <property type="evidence" value="ECO:0007669"/>
    <property type="project" value="InterPro"/>
</dbReference>
<dbReference type="Gene3D" id="3.40.50.10300">
    <property type="entry name" value="CoaB-like"/>
    <property type="match status" value="1"/>
</dbReference>
<dbReference type="GO" id="GO:0004633">
    <property type="term" value="F:phosphopantothenoylcysteine decarboxylase activity"/>
    <property type="evidence" value="ECO:0007669"/>
    <property type="project" value="UniProtKB-UniRule"/>
</dbReference>
<feature type="domain" description="Flavoprotein" evidence="5">
    <location>
        <begin position="16"/>
        <end position="198"/>
    </location>
</feature>